<evidence type="ECO:0000313" key="14">
    <source>
        <dbReference type="EMBL" id="ESN93994.1"/>
    </source>
</evidence>
<protein>
    <recommendedName>
        <fullName evidence="3 11">Origin recognition complex subunit 1</fullName>
    </recommendedName>
</protein>
<feature type="compositionally biased region" description="Basic residues" evidence="12">
    <location>
        <begin position="366"/>
        <end position="387"/>
    </location>
</feature>
<dbReference type="InParanoid" id="T1EDE2"/>
<dbReference type="InterPro" id="IPR050311">
    <property type="entry name" value="ORC1/CDC6"/>
</dbReference>
<dbReference type="EnsemblMetazoa" id="HelroT103086">
    <property type="protein sequence ID" value="HelroP103086"/>
    <property type="gene ID" value="HelroG103086"/>
</dbReference>
<reference evidence="16" key="1">
    <citation type="submission" date="2012-12" db="EMBL/GenBank/DDBJ databases">
        <authorList>
            <person name="Hellsten U."/>
            <person name="Grimwood J."/>
            <person name="Chapman J.A."/>
            <person name="Shapiro H."/>
            <person name="Aerts A."/>
            <person name="Otillar R.P."/>
            <person name="Terry A.Y."/>
            <person name="Boore J.L."/>
            <person name="Simakov O."/>
            <person name="Marletaz F."/>
            <person name="Cho S.-J."/>
            <person name="Edsinger-Gonzales E."/>
            <person name="Havlak P."/>
            <person name="Kuo D.-H."/>
            <person name="Larsson T."/>
            <person name="Lv J."/>
            <person name="Arendt D."/>
            <person name="Savage R."/>
            <person name="Osoegawa K."/>
            <person name="de Jong P."/>
            <person name="Lindberg D.R."/>
            <person name="Seaver E.C."/>
            <person name="Weisblat D.A."/>
            <person name="Putnam N.H."/>
            <person name="Grigoriev I.V."/>
            <person name="Rokhsar D.S."/>
        </authorList>
    </citation>
    <scope>NUCLEOTIDE SEQUENCE</scope>
</reference>
<evidence type="ECO:0000256" key="1">
    <source>
        <dbReference type="ARBA" id="ARBA00004123"/>
    </source>
</evidence>
<dbReference type="STRING" id="6412.T1EDE2"/>
<dbReference type="InterPro" id="IPR041083">
    <property type="entry name" value="AAA_lid_10"/>
</dbReference>
<organism evidence="15 16">
    <name type="scientific">Helobdella robusta</name>
    <name type="common">Californian leech</name>
    <dbReference type="NCBI Taxonomy" id="6412"/>
    <lineage>
        <taxon>Eukaryota</taxon>
        <taxon>Metazoa</taxon>
        <taxon>Spiralia</taxon>
        <taxon>Lophotrochozoa</taxon>
        <taxon>Annelida</taxon>
        <taxon>Clitellata</taxon>
        <taxon>Hirudinea</taxon>
        <taxon>Rhynchobdellida</taxon>
        <taxon>Glossiphoniidae</taxon>
        <taxon>Helobdella</taxon>
    </lineage>
</organism>
<keyword evidence="9 11" id="KW-0238">DNA-binding</keyword>
<evidence type="ECO:0000256" key="6">
    <source>
        <dbReference type="ARBA" id="ARBA00022741"/>
    </source>
</evidence>
<dbReference type="GO" id="GO:0003688">
    <property type="term" value="F:DNA replication origin binding"/>
    <property type="evidence" value="ECO:0000318"/>
    <property type="project" value="GO_Central"/>
</dbReference>
<dbReference type="AlphaFoldDB" id="T1EDE2"/>
<dbReference type="InterPro" id="IPR001025">
    <property type="entry name" value="BAH_dom"/>
</dbReference>
<dbReference type="GO" id="GO:0003682">
    <property type="term" value="F:chromatin binding"/>
    <property type="evidence" value="ECO:0007669"/>
    <property type="project" value="InterPro"/>
</dbReference>
<dbReference type="HOGENOM" id="CLU_012774_0_1_1"/>
<keyword evidence="5" id="KW-0479">Metal-binding</keyword>
<keyword evidence="7 11" id="KW-0067">ATP-binding</keyword>
<dbReference type="PANTHER" id="PTHR10763">
    <property type="entry name" value="CELL DIVISION CONTROL PROTEIN 6-RELATED"/>
    <property type="match status" value="1"/>
</dbReference>
<feature type="compositionally biased region" description="Acidic residues" evidence="12">
    <location>
        <begin position="309"/>
        <end position="340"/>
    </location>
</feature>
<dbReference type="GO" id="GO:0006270">
    <property type="term" value="P:DNA replication initiation"/>
    <property type="evidence" value="ECO:0000318"/>
    <property type="project" value="GO_Central"/>
</dbReference>
<accession>T1EDE2</accession>
<dbReference type="GO" id="GO:0005524">
    <property type="term" value="F:ATP binding"/>
    <property type="evidence" value="ECO:0007669"/>
    <property type="project" value="UniProtKB-KW"/>
</dbReference>
<dbReference type="Gene3D" id="3.40.50.300">
    <property type="entry name" value="P-loop containing nucleotide triphosphate hydrolases"/>
    <property type="match status" value="1"/>
</dbReference>
<evidence type="ECO:0000313" key="15">
    <source>
        <dbReference type="EnsemblMetazoa" id="HelroP103086"/>
    </source>
</evidence>
<evidence type="ECO:0000256" key="10">
    <source>
        <dbReference type="ARBA" id="ARBA00023242"/>
    </source>
</evidence>
<evidence type="ECO:0000256" key="9">
    <source>
        <dbReference type="ARBA" id="ARBA00023125"/>
    </source>
</evidence>
<evidence type="ECO:0000256" key="4">
    <source>
        <dbReference type="ARBA" id="ARBA00022705"/>
    </source>
</evidence>
<dbReference type="Pfam" id="PF17872">
    <property type="entry name" value="AAA_lid_10"/>
    <property type="match status" value="1"/>
</dbReference>
<dbReference type="KEGG" id="hro:HELRODRAFT_103086"/>
<comment type="function">
    <text evidence="11">Component of the origin recognition complex (ORC) that binds origins of replication. DNA-binding is ATP-dependent, however specific DNA sequences that define origins of replication have not been identified so far. ORC is required to assemble the pre-replication complex necessary to initiate DNA replication.</text>
</comment>
<dbReference type="PANTHER" id="PTHR10763:SF23">
    <property type="entry name" value="ORIGIN RECOGNITION COMPLEX SUBUNIT 1"/>
    <property type="match status" value="1"/>
</dbReference>
<dbReference type="OrthoDB" id="1926878at2759"/>
<keyword evidence="16" id="KW-1185">Reference proteome</keyword>
<dbReference type="eggNOG" id="KOG1514">
    <property type="taxonomic scope" value="Eukaryota"/>
</dbReference>
<dbReference type="GO" id="GO:0033314">
    <property type="term" value="P:mitotic DNA replication checkpoint signaling"/>
    <property type="evidence" value="ECO:0000318"/>
    <property type="project" value="GO_Central"/>
</dbReference>
<dbReference type="RefSeq" id="XP_009027964.1">
    <property type="nucleotide sequence ID" value="XM_009029716.1"/>
</dbReference>
<dbReference type="CTD" id="20194594"/>
<dbReference type="GO" id="GO:0005664">
    <property type="term" value="C:nuclear origin of replication recognition complex"/>
    <property type="evidence" value="ECO:0000318"/>
    <property type="project" value="GO_Central"/>
</dbReference>
<keyword evidence="4 11" id="KW-0235">DNA replication</keyword>
<evidence type="ECO:0000256" key="8">
    <source>
        <dbReference type="ARBA" id="ARBA00022842"/>
    </source>
</evidence>
<name>T1EDE2_HELRO</name>
<comment type="similarity">
    <text evidence="2 11">Belongs to the ORC1 family.</text>
</comment>
<dbReference type="SMART" id="SM00382">
    <property type="entry name" value="AAA"/>
    <property type="match status" value="1"/>
</dbReference>
<evidence type="ECO:0000256" key="7">
    <source>
        <dbReference type="ARBA" id="ARBA00022840"/>
    </source>
</evidence>
<dbReference type="Pfam" id="PF09079">
    <property type="entry name" value="WHD_Cdc6"/>
    <property type="match status" value="1"/>
</dbReference>
<dbReference type="InterPro" id="IPR027417">
    <property type="entry name" value="P-loop_NTPase"/>
</dbReference>
<evidence type="ECO:0000256" key="3">
    <source>
        <dbReference type="ARBA" id="ARBA00019081"/>
    </source>
</evidence>
<evidence type="ECO:0000256" key="5">
    <source>
        <dbReference type="ARBA" id="ARBA00022723"/>
    </source>
</evidence>
<dbReference type="FunFam" id="3.40.50.300:FF:000199">
    <property type="entry name" value="Origin recognition complex subunit 1"/>
    <property type="match status" value="1"/>
</dbReference>
<keyword evidence="8" id="KW-0460">Magnesium</keyword>
<dbReference type="SUPFAM" id="SSF52540">
    <property type="entry name" value="P-loop containing nucleoside triphosphate hydrolases"/>
    <property type="match status" value="1"/>
</dbReference>
<evidence type="ECO:0000256" key="12">
    <source>
        <dbReference type="SAM" id="MobiDB-lite"/>
    </source>
</evidence>
<dbReference type="InterPro" id="IPR003593">
    <property type="entry name" value="AAA+_ATPase"/>
</dbReference>
<sequence length="790" mass="88751">MMKKSEECDFQWIELSKGKDARGQQLYESCMVNDALISSGDYVLINNYDDPENENTAYIAKIVKMFHSEAKRTAPHRATVSWFARLHDMPAHVRNKFPLTPASPPSPSCRLQEIFLNTMNFENNIDLETVLKKIYVTDISREDNTSKTGMNYDSSCNNHFVFKGRVYDGKSITDEKNKENQNDGDDGFNLISRSGRKLKKVVMDLSPDVNLQKNRRASTATDGYRGSCKKSLFASATTPSNSTALSITCTPSARSTRHSSTAPDTPSSKHSNDTPRSTAARRKSTTNLQKSSSAAKAKPKLKVTKNTDDGDDVEYDDLLRDDDGDDDEDDDSDYNFDEADLSGSSTPPPSSPSVSSDGDGGDGRRLPHRRSTRSKKKFTKIKNRKQTSRTNSVYVTRSDGVGEFITGCKLSSISLKDKSNLQLIRERLHLAVVPDDLPCREEEFADIYQFIRNKIIDRSGGCMYISGVPGTGKTATVRQVMSILHDEHLSGDLAMFKYIEVNGMKLVDPHHANVEILKQLTGQKATAEHACNLLDRRFKTEDPHRVPVVLLVDELDLLWTRKQTVMYNLFDWPSYKYSQLIVIAIANTMDLPERMLMSRVASRLGLTRLTFQPYNHHQLQEIVLSRIQGFDAFHEDAVQLVARKVAAVSGDARRALEICRRATELVTGKEQFISMVHVDAAIQEMFSAPCMVAVRTSSFFEKMFLKSLLSEFQRTGIEEAVLANVYTQFVALCRFEGVTSPNLSQVSRMCNKLGGFKLLLTDSSRNDIHQKIRLNMSQDDLSYALKQDNS</sequence>
<dbReference type="CDD" id="cd08768">
    <property type="entry name" value="Cdc6_C"/>
    <property type="match status" value="1"/>
</dbReference>
<reference evidence="14 16" key="2">
    <citation type="journal article" date="2013" name="Nature">
        <title>Insights into bilaterian evolution from three spiralian genomes.</title>
        <authorList>
            <person name="Simakov O."/>
            <person name="Marletaz F."/>
            <person name="Cho S.J."/>
            <person name="Edsinger-Gonzales E."/>
            <person name="Havlak P."/>
            <person name="Hellsten U."/>
            <person name="Kuo D.H."/>
            <person name="Larsson T."/>
            <person name="Lv J."/>
            <person name="Arendt D."/>
            <person name="Savage R."/>
            <person name="Osoegawa K."/>
            <person name="de Jong P."/>
            <person name="Grimwood J."/>
            <person name="Chapman J.A."/>
            <person name="Shapiro H."/>
            <person name="Aerts A."/>
            <person name="Otillar R.P."/>
            <person name="Terry A.Y."/>
            <person name="Boore J.L."/>
            <person name="Grigoriev I.V."/>
            <person name="Lindberg D.R."/>
            <person name="Seaver E.C."/>
            <person name="Weisblat D.A."/>
            <person name="Putnam N.H."/>
            <person name="Rokhsar D.S."/>
        </authorList>
    </citation>
    <scope>NUCLEOTIDE SEQUENCE</scope>
</reference>
<dbReference type="GO" id="GO:0016887">
    <property type="term" value="F:ATP hydrolysis activity"/>
    <property type="evidence" value="ECO:0007669"/>
    <property type="project" value="InterPro"/>
</dbReference>
<evidence type="ECO:0000259" key="13">
    <source>
        <dbReference type="PROSITE" id="PS51038"/>
    </source>
</evidence>
<dbReference type="SMART" id="SM01074">
    <property type="entry name" value="Cdc6_C"/>
    <property type="match status" value="1"/>
</dbReference>
<dbReference type="InterPro" id="IPR043151">
    <property type="entry name" value="BAH_sf"/>
</dbReference>
<comment type="subcellular location">
    <subcellularLocation>
        <location evidence="1 11">Nucleus</location>
    </subcellularLocation>
</comment>
<feature type="domain" description="BAH" evidence="13">
    <location>
        <begin position="35"/>
        <end position="178"/>
    </location>
</feature>
<keyword evidence="6 11" id="KW-0547">Nucleotide-binding</keyword>
<comment type="subunit">
    <text evidence="11">ORC is composed of six subunits.</text>
</comment>
<dbReference type="InterPro" id="IPR015163">
    <property type="entry name" value="Cdc6_C"/>
</dbReference>
<dbReference type="GeneID" id="20194594"/>
<keyword evidence="10 11" id="KW-0539">Nucleus</keyword>
<evidence type="ECO:0000256" key="11">
    <source>
        <dbReference type="RuleBase" id="RU365058"/>
    </source>
</evidence>
<dbReference type="Gene3D" id="1.10.8.60">
    <property type="match status" value="1"/>
</dbReference>
<gene>
    <name evidence="15" type="primary">20194594</name>
    <name evidence="14" type="ORF">HELRODRAFT_103086</name>
</gene>
<evidence type="ECO:0000256" key="2">
    <source>
        <dbReference type="ARBA" id="ARBA00008398"/>
    </source>
</evidence>
<dbReference type="Gene3D" id="2.30.30.490">
    <property type="match status" value="1"/>
</dbReference>
<dbReference type="Pfam" id="PF00004">
    <property type="entry name" value="AAA"/>
    <property type="match status" value="1"/>
</dbReference>
<feature type="compositionally biased region" description="Polar residues" evidence="12">
    <location>
        <begin position="240"/>
        <end position="277"/>
    </location>
</feature>
<dbReference type="PROSITE" id="PS51038">
    <property type="entry name" value="BAH"/>
    <property type="match status" value="1"/>
</dbReference>
<dbReference type="GO" id="GO:0046872">
    <property type="term" value="F:metal ion binding"/>
    <property type="evidence" value="ECO:0007669"/>
    <property type="project" value="UniProtKB-KW"/>
</dbReference>
<dbReference type="EMBL" id="KB097579">
    <property type="protein sequence ID" value="ESN93994.1"/>
    <property type="molecule type" value="Genomic_DNA"/>
</dbReference>
<evidence type="ECO:0000313" key="16">
    <source>
        <dbReference type="Proteomes" id="UP000015101"/>
    </source>
</evidence>
<proteinExistence type="inferred from homology"/>
<dbReference type="InterPro" id="IPR003959">
    <property type="entry name" value="ATPase_AAA_core"/>
</dbReference>
<feature type="region of interest" description="Disordered" evidence="12">
    <location>
        <begin position="240"/>
        <end position="393"/>
    </location>
</feature>
<dbReference type="Proteomes" id="UP000015101">
    <property type="component" value="Unassembled WGS sequence"/>
</dbReference>
<dbReference type="EMBL" id="AMQM01007185">
    <property type="status" value="NOT_ANNOTATED_CDS"/>
    <property type="molecule type" value="Genomic_DNA"/>
</dbReference>
<dbReference type="FunFam" id="1.10.8.60:FF:000062">
    <property type="entry name" value="Origin recognition complex subunit 1"/>
    <property type="match status" value="1"/>
</dbReference>
<reference evidence="15" key="3">
    <citation type="submission" date="2015-06" db="UniProtKB">
        <authorList>
            <consortium name="EnsemblMetazoa"/>
        </authorList>
    </citation>
    <scope>IDENTIFICATION</scope>
</reference>